<accession>A0A2P2IHQ2</accession>
<dbReference type="AlphaFoldDB" id="A0A2P2IHQ2"/>
<dbReference type="EMBL" id="GGEC01000280">
    <property type="protein sequence ID" value="MBW80763.1"/>
    <property type="molecule type" value="Transcribed_RNA"/>
</dbReference>
<protein>
    <submittedName>
        <fullName evidence="1">Reticulon-like protein</fullName>
    </submittedName>
</protein>
<evidence type="ECO:0000313" key="1">
    <source>
        <dbReference type="EMBL" id="MBW80763.1"/>
    </source>
</evidence>
<proteinExistence type="predicted"/>
<reference evidence="1" key="1">
    <citation type="submission" date="2018-02" db="EMBL/GenBank/DDBJ databases">
        <title>Rhizophora mucronata_Transcriptome.</title>
        <authorList>
            <person name="Meera S.P."/>
            <person name="Sreeshan A."/>
            <person name="Augustine A."/>
        </authorList>
    </citation>
    <scope>NUCLEOTIDE SEQUENCE</scope>
    <source>
        <tissue evidence="1">Leaf</tissue>
    </source>
</reference>
<organism evidence="1">
    <name type="scientific">Rhizophora mucronata</name>
    <name type="common">Asiatic mangrove</name>
    <dbReference type="NCBI Taxonomy" id="61149"/>
    <lineage>
        <taxon>Eukaryota</taxon>
        <taxon>Viridiplantae</taxon>
        <taxon>Streptophyta</taxon>
        <taxon>Embryophyta</taxon>
        <taxon>Tracheophyta</taxon>
        <taxon>Spermatophyta</taxon>
        <taxon>Magnoliopsida</taxon>
        <taxon>eudicotyledons</taxon>
        <taxon>Gunneridae</taxon>
        <taxon>Pentapetalae</taxon>
        <taxon>rosids</taxon>
        <taxon>fabids</taxon>
        <taxon>Malpighiales</taxon>
        <taxon>Rhizophoraceae</taxon>
        <taxon>Rhizophora</taxon>
    </lineage>
</organism>
<name>A0A2P2IHQ2_RHIMU</name>
<sequence length="35" mass="4267">MRRPVSRCWIRSRRRFTATIPLLIPTMTRPPRSTR</sequence>